<dbReference type="Proteomes" id="UP000471745">
    <property type="component" value="Unassembled WGS sequence"/>
</dbReference>
<organism evidence="2 3">
    <name type="scientific">Actinospica acidiphila</name>
    <dbReference type="NCBI Taxonomy" id="304899"/>
    <lineage>
        <taxon>Bacteria</taxon>
        <taxon>Bacillati</taxon>
        <taxon>Actinomycetota</taxon>
        <taxon>Actinomycetes</taxon>
        <taxon>Catenulisporales</taxon>
        <taxon>Actinospicaceae</taxon>
        <taxon>Actinospica</taxon>
    </lineage>
</organism>
<proteinExistence type="predicted"/>
<reference evidence="2 3" key="1">
    <citation type="submission" date="2020-01" db="EMBL/GenBank/DDBJ databases">
        <title>Insect and environment-associated Actinomycetes.</title>
        <authorList>
            <person name="Currrie C."/>
            <person name="Chevrette M."/>
            <person name="Carlson C."/>
            <person name="Stubbendieck R."/>
            <person name="Wendt-Pienkowski E."/>
        </authorList>
    </citation>
    <scope>NUCLEOTIDE SEQUENCE [LARGE SCALE GENOMIC DNA]</scope>
    <source>
        <strain evidence="2 3">SID8189</strain>
    </source>
</reference>
<comment type="caution">
    <text evidence="2">The sequence shown here is derived from an EMBL/GenBank/DDBJ whole genome shotgun (WGS) entry which is preliminary data.</text>
</comment>
<sequence length="61" mass="6879">MSEHDDTPKASESALDEVLREVEEAERRTQESDEDRRHHGEAGEAVTPNTRAQEESEGEQS</sequence>
<feature type="compositionally biased region" description="Basic and acidic residues" evidence="1">
    <location>
        <begin position="17"/>
        <end position="42"/>
    </location>
</feature>
<dbReference type="AlphaFoldDB" id="A0A9X5CFM9"/>
<dbReference type="EMBL" id="JAAGNA010000021">
    <property type="protein sequence ID" value="NEC47113.1"/>
    <property type="molecule type" value="Genomic_DNA"/>
</dbReference>
<gene>
    <name evidence="2" type="ORF">G3I18_00705</name>
</gene>
<dbReference type="RefSeq" id="WP_163085109.1">
    <property type="nucleotide sequence ID" value="NZ_JAAGNA010000021.1"/>
</dbReference>
<evidence type="ECO:0000313" key="3">
    <source>
        <dbReference type="Proteomes" id="UP000471745"/>
    </source>
</evidence>
<name>A0A9X5CFM9_9ACTN</name>
<accession>A0A9X5CFM9</accession>
<protein>
    <submittedName>
        <fullName evidence="2">Uncharacterized protein</fullName>
    </submittedName>
</protein>
<evidence type="ECO:0000256" key="1">
    <source>
        <dbReference type="SAM" id="MobiDB-lite"/>
    </source>
</evidence>
<evidence type="ECO:0000313" key="2">
    <source>
        <dbReference type="EMBL" id="NEC47113.1"/>
    </source>
</evidence>
<keyword evidence="3" id="KW-1185">Reference proteome</keyword>
<feature type="region of interest" description="Disordered" evidence="1">
    <location>
        <begin position="1"/>
        <end position="61"/>
    </location>
</feature>